<sequence>MSKLELTIGCGTFRMSGAITWLILVAAALEAGLDKLCEINVIEQVINAGQTTVMQDARRRGQTVSIHGWIYYIPRDFSGFAGGTRQPKRFERFGIEDD</sequence>
<organism evidence="1">
    <name type="scientific">uncultured Pyrinomonadaceae bacterium</name>
    <dbReference type="NCBI Taxonomy" id="2283094"/>
    <lineage>
        <taxon>Bacteria</taxon>
        <taxon>Pseudomonadati</taxon>
        <taxon>Acidobacteriota</taxon>
        <taxon>Blastocatellia</taxon>
        <taxon>Blastocatellales</taxon>
        <taxon>Pyrinomonadaceae</taxon>
        <taxon>environmental samples</taxon>
    </lineage>
</organism>
<keyword evidence="1" id="KW-0456">Lyase</keyword>
<name>A0A6J4PYX6_9BACT</name>
<dbReference type="GO" id="GO:0008270">
    <property type="term" value="F:zinc ion binding"/>
    <property type="evidence" value="ECO:0007669"/>
    <property type="project" value="InterPro"/>
</dbReference>
<gene>
    <name evidence="1" type="ORF">AVDCRST_MAG74-3180</name>
</gene>
<protein>
    <submittedName>
        <fullName evidence="1">Carbonic anhydrase, beta class</fullName>
        <ecNumber evidence="1">4.2.1.1</ecNumber>
    </submittedName>
</protein>
<reference evidence="1" key="1">
    <citation type="submission" date="2020-02" db="EMBL/GenBank/DDBJ databases">
        <authorList>
            <person name="Meier V. D."/>
        </authorList>
    </citation>
    <scope>NUCLEOTIDE SEQUENCE</scope>
    <source>
        <strain evidence="1">AVDCRST_MAG74</strain>
    </source>
</reference>
<evidence type="ECO:0000313" key="1">
    <source>
        <dbReference type="EMBL" id="CAA9423601.1"/>
    </source>
</evidence>
<dbReference type="Gene3D" id="3.40.1050.10">
    <property type="entry name" value="Carbonic anhydrase"/>
    <property type="match status" value="1"/>
</dbReference>
<dbReference type="EMBL" id="CADCUR010000280">
    <property type="protein sequence ID" value="CAA9423601.1"/>
    <property type="molecule type" value="Genomic_DNA"/>
</dbReference>
<proteinExistence type="predicted"/>
<dbReference type="GO" id="GO:0004089">
    <property type="term" value="F:carbonate dehydratase activity"/>
    <property type="evidence" value="ECO:0007669"/>
    <property type="project" value="UniProtKB-EC"/>
</dbReference>
<dbReference type="AlphaFoldDB" id="A0A6J4PYX6"/>
<dbReference type="EC" id="4.2.1.1" evidence="1"/>
<dbReference type="SUPFAM" id="SSF53056">
    <property type="entry name" value="beta-carbonic anhydrase, cab"/>
    <property type="match status" value="1"/>
</dbReference>
<dbReference type="InterPro" id="IPR036874">
    <property type="entry name" value="Carbonic_anhydrase_sf"/>
</dbReference>
<accession>A0A6J4PYX6</accession>